<name>A0A409WJF4_PSICY</name>
<evidence type="ECO:0000313" key="3">
    <source>
        <dbReference type="Proteomes" id="UP000283269"/>
    </source>
</evidence>
<accession>A0A409WJF4</accession>
<feature type="region of interest" description="Disordered" evidence="1">
    <location>
        <begin position="20"/>
        <end position="43"/>
    </location>
</feature>
<keyword evidence="3" id="KW-1185">Reference proteome</keyword>
<sequence length="66" mass="7413">MDFDLHDLSGLLDPYTLDSTAKSGSSAQLSAPHHLPNREPNSLKESKYGVWHEYSWFPEASVILLL</sequence>
<dbReference type="EMBL" id="NHYD01003411">
    <property type="protein sequence ID" value="PPQ78654.1"/>
    <property type="molecule type" value="Genomic_DNA"/>
</dbReference>
<proteinExistence type="predicted"/>
<dbReference type="AlphaFoldDB" id="A0A409WJF4"/>
<gene>
    <name evidence="2" type="ORF">CVT25_010549</name>
</gene>
<dbReference type="Proteomes" id="UP000283269">
    <property type="component" value="Unassembled WGS sequence"/>
</dbReference>
<comment type="caution">
    <text evidence="2">The sequence shown here is derived from an EMBL/GenBank/DDBJ whole genome shotgun (WGS) entry which is preliminary data.</text>
</comment>
<dbReference type="InParanoid" id="A0A409WJF4"/>
<evidence type="ECO:0000256" key="1">
    <source>
        <dbReference type="SAM" id="MobiDB-lite"/>
    </source>
</evidence>
<evidence type="ECO:0000313" key="2">
    <source>
        <dbReference type="EMBL" id="PPQ78654.1"/>
    </source>
</evidence>
<reference evidence="2 3" key="1">
    <citation type="journal article" date="2018" name="Evol. Lett.">
        <title>Horizontal gene cluster transfer increased hallucinogenic mushroom diversity.</title>
        <authorList>
            <person name="Reynolds H.T."/>
            <person name="Vijayakumar V."/>
            <person name="Gluck-Thaler E."/>
            <person name="Korotkin H.B."/>
            <person name="Matheny P.B."/>
            <person name="Slot J.C."/>
        </authorList>
    </citation>
    <scope>NUCLEOTIDE SEQUENCE [LARGE SCALE GENOMIC DNA]</scope>
    <source>
        <strain evidence="2 3">2631</strain>
    </source>
</reference>
<protein>
    <submittedName>
        <fullName evidence="2">Uncharacterized protein</fullName>
    </submittedName>
</protein>
<feature type="compositionally biased region" description="Polar residues" evidence="1">
    <location>
        <begin position="20"/>
        <end position="29"/>
    </location>
</feature>
<organism evidence="2 3">
    <name type="scientific">Psilocybe cyanescens</name>
    <dbReference type="NCBI Taxonomy" id="93625"/>
    <lineage>
        <taxon>Eukaryota</taxon>
        <taxon>Fungi</taxon>
        <taxon>Dikarya</taxon>
        <taxon>Basidiomycota</taxon>
        <taxon>Agaricomycotina</taxon>
        <taxon>Agaricomycetes</taxon>
        <taxon>Agaricomycetidae</taxon>
        <taxon>Agaricales</taxon>
        <taxon>Agaricineae</taxon>
        <taxon>Strophariaceae</taxon>
        <taxon>Psilocybe</taxon>
    </lineage>
</organism>